<sequence>SRDVYHFEANENPQLRVCDDDDDLHGSLGLLLGKGLQSWRLRGMDSQGRSLLCLAETDHKEFHVRDSLVFEYDPNINDVTHKLEVLVIHDPLRPVPLPTPSKFLSVGKTYKVRVSEGWKVYDNDFYNKWSEEKQFHVGDSLIFEYTNEVNDFYEINGDLEFMTCDPTSPVAVHKTRHDPVRLTEPRVHYFITSQSGYCEVGLKL</sequence>
<dbReference type="PROSITE" id="PS51485">
    <property type="entry name" value="PHYTOCYANIN"/>
    <property type="match status" value="1"/>
</dbReference>
<dbReference type="Gene3D" id="2.60.40.420">
    <property type="entry name" value="Cupredoxins - blue copper proteins"/>
    <property type="match status" value="1"/>
</dbReference>
<dbReference type="EMBL" id="JAGKQM010000007">
    <property type="protein sequence ID" value="KAH0918537.1"/>
    <property type="molecule type" value="Genomic_DNA"/>
</dbReference>
<dbReference type="InterPro" id="IPR008972">
    <property type="entry name" value="Cupredoxin"/>
</dbReference>
<dbReference type="InterPro" id="IPR039391">
    <property type="entry name" value="Phytocyanin-like"/>
</dbReference>
<evidence type="ECO:0000313" key="3">
    <source>
        <dbReference type="Proteomes" id="UP000824890"/>
    </source>
</evidence>
<dbReference type="Pfam" id="PF02298">
    <property type="entry name" value="Cu_bind_like"/>
    <property type="match status" value="1"/>
</dbReference>
<dbReference type="PANTHER" id="PTHR33021:SF235">
    <property type="entry name" value="COPPER ION BINDING _ ELECTRON CARRIER PROTEIN-RELATED"/>
    <property type="match status" value="1"/>
</dbReference>
<evidence type="ECO:0000259" key="1">
    <source>
        <dbReference type="PROSITE" id="PS51485"/>
    </source>
</evidence>
<keyword evidence="3" id="KW-1185">Reference proteome</keyword>
<dbReference type="Proteomes" id="UP000824890">
    <property type="component" value="Unassembled WGS sequence"/>
</dbReference>
<dbReference type="SUPFAM" id="SSF49503">
    <property type="entry name" value="Cupredoxins"/>
    <property type="match status" value="1"/>
</dbReference>
<comment type="caution">
    <text evidence="2">The sequence shown here is derived from an EMBL/GenBank/DDBJ whole genome shotgun (WGS) entry which is preliminary data.</text>
</comment>
<reference evidence="2 3" key="1">
    <citation type="submission" date="2021-05" db="EMBL/GenBank/DDBJ databases">
        <title>Genome Assembly of Synthetic Allotetraploid Brassica napus Reveals Homoeologous Exchanges between Subgenomes.</title>
        <authorList>
            <person name="Davis J.T."/>
        </authorList>
    </citation>
    <scope>NUCLEOTIDE SEQUENCE [LARGE SCALE GENOMIC DNA]</scope>
    <source>
        <strain evidence="3">cv. Da-Ae</strain>
        <tissue evidence="2">Seedling</tissue>
    </source>
</reference>
<feature type="non-terminal residue" evidence="2">
    <location>
        <position position="1"/>
    </location>
</feature>
<proteinExistence type="predicted"/>
<name>A0ABQ8CN97_BRANA</name>
<dbReference type="PANTHER" id="PTHR33021">
    <property type="entry name" value="BLUE COPPER PROTEIN"/>
    <property type="match status" value="1"/>
</dbReference>
<accession>A0ABQ8CN97</accession>
<dbReference type="InterPro" id="IPR003245">
    <property type="entry name" value="Phytocyanin_dom"/>
</dbReference>
<gene>
    <name evidence="2" type="ORF">HID58_026197</name>
</gene>
<protein>
    <recommendedName>
        <fullName evidence="1">Phytocyanin domain-containing protein</fullName>
    </recommendedName>
</protein>
<feature type="domain" description="Phytocyanin" evidence="1">
    <location>
        <begin position="108"/>
        <end position="204"/>
    </location>
</feature>
<organism evidence="2 3">
    <name type="scientific">Brassica napus</name>
    <name type="common">Rape</name>
    <dbReference type="NCBI Taxonomy" id="3708"/>
    <lineage>
        <taxon>Eukaryota</taxon>
        <taxon>Viridiplantae</taxon>
        <taxon>Streptophyta</taxon>
        <taxon>Embryophyta</taxon>
        <taxon>Tracheophyta</taxon>
        <taxon>Spermatophyta</taxon>
        <taxon>Magnoliopsida</taxon>
        <taxon>eudicotyledons</taxon>
        <taxon>Gunneridae</taxon>
        <taxon>Pentapetalae</taxon>
        <taxon>rosids</taxon>
        <taxon>malvids</taxon>
        <taxon>Brassicales</taxon>
        <taxon>Brassicaceae</taxon>
        <taxon>Brassiceae</taxon>
        <taxon>Brassica</taxon>
    </lineage>
</organism>
<evidence type="ECO:0000313" key="2">
    <source>
        <dbReference type="EMBL" id="KAH0918537.1"/>
    </source>
</evidence>